<evidence type="ECO:0000313" key="4">
    <source>
        <dbReference type="Proteomes" id="UP000494122"/>
    </source>
</evidence>
<proteinExistence type="predicted"/>
<dbReference type="EMBL" id="CADILE010000028">
    <property type="protein sequence ID" value="CAB3924868.1"/>
    <property type="molecule type" value="Genomic_DNA"/>
</dbReference>
<gene>
    <name evidence="3" type="ORF">LMG3328_05731</name>
</gene>
<organism evidence="3 4">
    <name type="scientific">Achromobacter ruhlandii</name>
    <dbReference type="NCBI Taxonomy" id="72557"/>
    <lineage>
        <taxon>Bacteria</taxon>
        <taxon>Pseudomonadati</taxon>
        <taxon>Pseudomonadota</taxon>
        <taxon>Betaproteobacteria</taxon>
        <taxon>Burkholderiales</taxon>
        <taxon>Alcaligenaceae</taxon>
        <taxon>Achromobacter</taxon>
    </lineage>
</organism>
<dbReference type="Proteomes" id="UP000494122">
    <property type="component" value="Unassembled WGS sequence"/>
</dbReference>
<feature type="compositionally biased region" description="Basic and acidic residues" evidence="1">
    <location>
        <begin position="96"/>
        <end position="116"/>
    </location>
</feature>
<evidence type="ECO:0000259" key="2">
    <source>
        <dbReference type="Pfam" id="PF09524"/>
    </source>
</evidence>
<feature type="domain" description="Phage conserved hypothetical protein C-terminal" evidence="2">
    <location>
        <begin position="187"/>
        <end position="258"/>
    </location>
</feature>
<dbReference type="RefSeq" id="WP_157810506.1">
    <property type="nucleotide sequence ID" value="NZ_CADILE010000028.1"/>
</dbReference>
<dbReference type="AlphaFoldDB" id="A0A6S7EVB2"/>
<evidence type="ECO:0000313" key="3">
    <source>
        <dbReference type="EMBL" id="CAB3924868.1"/>
    </source>
</evidence>
<feature type="region of interest" description="Disordered" evidence="1">
    <location>
        <begin position="96"/>
        <end position="180"/>
    </location>
</feature>
<dbReference type="InterPro" id="IPR011741">
    <property type="entry name" value="Phg_2220_C"/>
</dbReference>
<sequence>MANGIDWFRWHHGTVNDPKFQLVARKSGSTVAEVIAVWACLLEAASAADERGNPGEIDFEALDCALGLSDGRTQAIYSAMNDRALVNQDTGRLAAWEKRQPKRERMDDDKSTDRVRAYRQRQGSAGNANKEDGTPRNATKRQETPREEKSREERKEENTMSGKPDVDPAESPQSKPVKATNAEAREVLAYLNARTGCNYRDVESNLSLIRARIDEGYSVQEVKAVIDDREARWRNDEKMWPYMRPETLFGARKFSGYVGQVKPAAPGAGWWIKAGFGTPFEAENAGCSEKTAYLWRDGHRMEATA</sequence>
<dbReference type="NCBIfam" id="TIGR02220">
    <property type="entry name" value="phg_TIGR02220"/>
    <property type="match status" value="1"/>
</dbReference>
<protein>
    <recommendedName>
        <fullName evidence="2">Phage conserved hypothetical protein C-terminal domain-containing protein</fullName>
    </recommendedName>
</protein>
<accession>A0A6S7EVB2</accession>
<evidence type="ECO:0000256" key="1">
    <source>
        <dbReference type="SAM" id="MobiDB-lite"/>
    </source>
</evidence>
<feature type="compositionally biased region" description="Basic and acidic residues" evidence="1">
    <location>
        <begin position="129"/>
        <end position="158"/>
    </location>
</feature>
<dbReference type="Pfam" id="PF09524">
    <property type="entry name" value="Phg_2220_C"/>
    <property type="match status" value="1"/>
</dbReference>
<name>A0A6S7EVB2_9BURK</name>
<reference evidence="3 4" key="1">
    <citation type="submission" date="2020-04" db="EMBL/GenBank/DDBJ databases">
        <authorList>
            <person name="De Canck E."/>
        </authorList>
    </citation>
    <scope>NUCLEOTIDE SEQUENCE [LARGE SCALE GENOMIC DNA]</scope>
    <source>
        <strain evidence="3 4">LMG 3328</strain>
    </source>
</reference>